<evidence type="ECO:0000313" key="3">
    <source>
        <dbReference type="Proteomes" id="UP000321484"/>
    </source>
</evidence>
<protein>
    <submittedName>
        <fullName evidence="2">Membrane protein</fullName>
    </submittedName>
</protein>
<feature type="transmembrane region" description="Helical" evidence="1">
    <location>
        <begin position="20"/>
        <end position="40"/>
    </location>
</feature>
<keyword evidence="1" id="KW-1133">Transmembrane helix</keyword>
<evidence type="ECO:0000256" key="1">
    <source>
        <dbReference type="SAM" id="Phobius"/>
    </source>
</evidence>
<name>A0A511YUW6_9CELL</name>
<evidence type="ECO:0000313" key="2">
    <source>
        <dbReference type="EMBL" id="GEN78987.1"/>
    </source>
</evidence>
<dbReference type="EMBL" id="BJYK01000001">
    <property type="protein sequence ID" value="GEN78987.1"/>
    <property type="molecule type" value="Genomic_DNA"/>
</dbReference>
<proteinExistence type="predicted"/>
<dbReference type="Proteomes" id="UP000321484">
    <property type="component" value="Unassembled WGS sequence"/>
</dbReference>
<keyword evidence="1" id="KW-0812">Transmembrane</keyword>
<keyword evidence="3" id="KW-1185">Reference proteome</keyword>
<accession>A0A511YUW6</accession>
<dbReference type="RefSeq" id="WP_052113330.1">
    <property type="nucleotide sequence ID" value="NZ_BJYK01000001.1"/>
</dbReference>
<sequence>MNALIWLRHRMRHEEPDVGSVTVFVAVTMLGLLVLCGLVVDGGAKLRATQRADRIAAEAARAAGQAVDPAALVAGDVTVDRAAAVESAQGYLAAAGVTGTVGLSPDGTAIEVDVVVTAPSVFLGLVGIESFSVTGHGRAVLVHGVTGGGT</sequence>
<organism evidence="2 3">
    <name type="scientific">Actinotalea fermentans</name>
    <dbReference type="NCBI Taxonomy" id="43671"/>
    <lineage>
        <taxon>Bacteria</taxon>
        <taxon>Bacillati</taxon>
        <taxon>Actinomycetota</taxon>
        <taxon>Actinomycetes</taxon>
        <taxon>Micrococcales</taxon>
        <taxon>Cellulomonadaceae</taxon>
        <taxon>Actinotalea</taxon>
    </lineage>
</organism>
<dbReference type="OrthoDB" id="4827894at2"/>
<gene>
    <name evidence="2" type="ORF">AFE02nite_07210</name>
</gene>
<dbReference type="AlphaFoldDB" id="A0A511YUW6"/>
<keyword evidence="1" id="KW-0472">Membrane</keyword>
<comment type="caution">
    <text evidence="2">The sequence shown here is derived from an EMBL/GenBank/DDBJ whole genome shotgun (WGS) entry which is preliminary data.</text>
</comment>
<reference evidence="2 3" key="1">
    <citation type="submission" date="2019-07" db="EMBL/GenBank/DDBJ databases">
        <title>Whole genome shotgun sequence of Actinotalea fermentans NBRC 105374.</title>
        <authorList>
            <person name="Hosoyama A."/>
            <person name="Uohara A."/>
            <person name="Ohji S."/>
            <person name="Ichikawa N."/>
        </authorList>
    </citation>
    <scope>NUCLEOTIDE SEQUENCE [LARGE SCALE GENOMIC DNA]</scope>
    <source>
        <strain evidence="2 3">NBRC 105374</strain>
    </source>
</reference>